<dbReference type="Gene3D" id="2.40.70.10">
    <property type="entry name" value="Acid Proteases"/>
    <property type="match status" value="1"/>
</dbReference>
<dbReference type="VEuPathDB" id="VectorBase:CQUJHB016659"/>
<evidence type="ECO:0000313" key="2">
    <source>
        <dbReference type="EnsemblMetazoa" id="CPIJ019696-PA"/>
    </source>
</evidence>
<keyword evidence="3" id="KW-1185">Reference proteome</keyword>
<sequence length="184" mass="19809">MPGMFGMLRNRCSLRSPPECQHPLTGGSRRCDWVDAGKGAETAIYGVPLDLQLDSGSGITIISRQNWVNVGSPPTSPPDCNVQTASGDKLGIEAMFRATYTIGGTHKESNCYVCSADLSLNVLGSDLMDEFGLWDVPFSSFCKLVGTQTPNQQVVELKAKFLEVFNDSLGLCPKTCASFSSQMS</sequence>
<dbReference type="AlphaFoldDB" id="B0XJV0"/>
<evidence type="ECO:0000313" key="3">
    <source>
        <dbReference type="Proteomes" id="UP000002320"/>
    </source>
</evidence>
<dbReference type="VEuPathDB" id="VectorBase:CPIJ019696"/>
<dbReference type="SUPFAM" id="SSF50630">
    <property type="entry name" value="Acid proteases"/>
    <property type="match status" value="1"/>
</dbReference>
<dbReference type="KEGG" id="cqu:CpipJ_CPIJ019696"/>
<dbReference type="OrthoDB" id="8067262at2759"/>
<dbReference type="STRING" id="7176.B0XJV0"/>
<dbReference type="EMBL" id="DS233619">
    <property type="protein sequence ID" value="EDS30795.1"/>
    <property type="molecule type" value="Genomic_DNA"/>
</dbReference>
<protein>
    <recommendedName>
        <fullName evidence="4">Peptidase A1 domain-containing protein</fullName>
    </recommendedName>
</protein>
<dbReference type="InterPro" id="IPR034128">
    <property type="entry name" value="K02A2.6-like"/>
</dbReference>
<proteinExistence type="predicted"/>
<dbReference type="InterPro" id="IPR021109">
    <property type="entry name" value="Peptidase_aspartic_dom_sf"/>
</dbReference>
<evidence type="ECO:0008006" key="4">
    <source>
        <dbReference type="Google" id="ProtNLM"/>
    </source>
</evidence>
<name>B0XJV0_CULQU</name>
<reference evidence="2" key="2">
    <citation type="submission" date="2020-05" db="UniProtKB">
        <authorList>
            <consortium name="EnsemblMetazoa"/>
        </authorList>
    </citation>
    <scope>IDENTIFICATION</scope>
    <source>
        <strain evidence="2">JHB</strain>
    </source>
</reference>
<evidence type="ECO:0000313" key="1">
    <source>
        <dbReference type="EMBL" id="EDS30795.1"/>
    </source>
</evidence>
<dbReference type="HOGENOM" id="CLU_1469623_0_0_1"/>
<accession>B0XJV0</accession>
<dbReference type="Proteomes" id="UP000002320">
    <property type="component" value="Unassembled WGS sequence"/>
</dbReference>
<organism>
    <name type="scientific">Culex quinquefasciatus</name>
    <name type="common">Southern house mosquito</name>
    <name type="synonym">Culex pungens</name>
    <dbReference type="NCBI Taxonomy" id="7176"/>
    <lineage>
        <taxon>Eukaryota</taxon>
        <taxon>Metazoa</taxon>
        <taxon>Ecdysozoa</taxon>
        <taxon>Arthropoda</taxon>
        <taxon>Hexapoda</taxon>
        <taxon>Insecta</taxon>
        <taxon>Pterygota</taxon>
        <taxon>Neoptera</taxon>
        <taxon>Endopterygota</taxon>
        <taxon>Diptera</taxon>
        <taxon>Nematocera</taxon>
        <taxon>Culicoidea</taxon>
        <taxon>Culicidae</taxon>
        <taxon>Culicinae</taxon>
        <taxon>Culicini</taxon>
        <taxon>Culex</taxon>
        <taxon>Culex</taxon>
    </lineage>
</organism>
<dbReference type="InParanoid" id="B0XJV0"/>
<gene>
    <name evidence="2" type="primary">6053920</name>
    <name evidence="1" type="ORF">CpipJ_CPIJ019696</name>
</gene>
<dbReference type="EnsemblMetazoa" id="CPIJ019696-RA">
    <property type="protein sequence ID" value="CPIJ019696-PA"/>
    <property type="gene ID" value="CPIJ019696"/>
</dbReference>
<dbReference type="CDD" id="cd05484">
    <property type="entry name" value="retropepsin_like_LTR_2"/>
    <property type="match status" value="1"/>
</dbReference>
<reference evidence="1" key="1">
    <citation type="submission" date="2007-03" db="EMBL/GenBank/DDBJ databases">
        <title>Annotation of Culex pipiens quinquefasciatus.</title>
        <authorList>
            <consortium name="The Broad Institute Genome Sequencing Platform"/>
            <person name="Atkinson P.W."/>
            <person name="Hemingway J."/>
            <person name="Christensen B.M."/>
            <person name="Higgs S."/>
            <person name="Kodira C."/>
            <person name="Hannick L."/>
            <person name="Megy K."/>
            <person name="O'Leary S."/>
            <person name="Pearson M."/>
            <person name="Haas B.J."/>
            <person name="Mauceli E."/>
            <person name="Wortman J.R."/>
            <person name="Lee N.H."/>
            <person name="Guigo R."/>
            <person name="Stanke M."/>
            <person name="Alvarado L."/>
            <person name="Amedeo P."/>
            <person name="Antoine C.H."/>
            <person name="Arensburger P."/>
            <person name="Bidwell S.L."/>
            <person name="Crawford M."/>
            <person name="Camaro F."/>
            <person name="Devon K."/>
            <person name="Engels R."/>
            <person name="Hammond M."/>
            <person name="Howarth C."/>
            <person name="Koehrsen M."/>
            <person name="Lawson D."/>
            <person name="Montgomery P."/>
            <person name="Nene V."/>
            <person name="Nusbaum C."/>
            <person name="Puiu D."/>
            <person name="Romero-Severson J."/>
            <person name="Severson D.W."/>
            <person name="Shumway M."/>
            <person name="Sisk P."/>
            <person name="Stolte C."/>
            <person name="Zeng Q."/>
            <person name="Eisenstadt E."/>
            <person name="Fraser-Liggett C."/>
            <person name="Strausberg R."/>
            <person name="Galagan J."/>
            <person name="Birren B."/>
            <person name="Collins F.H."/>
        </authorList>
    </citation>
    <scope>NUCLEOTIDE SEQUENCE [LARGE SCALE GENOMIC DNA]</scope>
    <source>
        <strain evidence="1">JHB</strain>
    </source>
</reference>